<accession>A0A9W9UP35</accession>
<protein>
    <submittedName>
        <fullName evidence="2">Uncharacterized protein</fullName>
    </submittedName>
</protein>
<dbReference type="Proteomes" id="UP001148299">
    <property type="component" value="Unassembled WGS sequence"/>
</dbReference>
<gene>
    <name evidence="2" type="ORF">N7541_008047</name>
</gene>
<sequence>MEKTSSGQGADDEDDGGGPNVLLDLFNEPIFQLSELVTLDPMAPSATGGAAPPVDTLFGMFQPIDGINGLMDAAILSQSESIGDYMDDWFL</sequence>
<organism evidence="2 3">
    <name type="scientific">Penicillium brevicompactum</name>
    <dbReference type="NCBI Taxonomy" id="5074"/>
    <lineage>
        <taxon>Eukaryota</taxon>
        <taxon>Fungi</taxon>
        <taxon>Dikarya</taxon>
        <taxon>Ascomycota</taxon>
        <taxon>Pezizomycotina</taxon>
        <taxon>Eurotiomycetes</taxon>
        <taxon>Eurotiomycetidae</taxon>
        <taxon>Eurotiales</taxon>
        <taxon>Aspergillaceae</taxon>
        <taxon>Penicillium</taxon>
    </lineage>
</organism>
<dbReference type="EMBL" id="JAPZBR010000006">
    <property type="protein sequence ID" value="KAJ5350320.1"/>
    <property type="molecule type" value="Genomic_DNA"/>
</dbReference>
<feature type="region of interest" description="Disordered" evidence="1">
    <location>
        <begin position="1"/>
        <end position="21"/>
    </location>
</feature>
<dbReference type="AlphaFoldDB" id="A0A9W9UP35"/>
<comment type="caution">
    <text evidence="2">The sequence shown here is derived from an EMBL/GenBank/DDBJ whole genome shotgun (WGS) entry which is preliminary data.</text>
</comment>
<evidence type="ECO:0000256" key="1">
    <source>
        <dbReference type="SAM" id="MobiDB-lite"/>
    </source>
</evidence>
<name>A0A9W9UP35_PENBR</name>
<evidence type="ECO:0000313" key="2">
    <source>
        <dbReference type="EMBL" id="KAJ5350320.1"/>
    </source>
</evidence>
<reference evidence="2" key="1">
    <citation type="submission" date="2022-12" db="EMBL/GenBank/DDBJ databases">
        <authorList>
            <person name="Petersen C."/>
        </authorList>
    </citation>
    <scope>NUCLEOTIDE SEQUENCE</scope>
    <source>
        <strain evidence="2">IBT 35675</strain>
    </source>
</reference>
<reference evidence="2" key="2">
    <citation type="journal article" date="2023" name="IMA Fungus">
        <title>Comparative genomic study of the Penicillium genus elucidates a diverse pangenome and 15 lateral gene transfer events.</title>
        <authorList>
            <person name="Petersen C."/>
            <person name="Sorensen T."/>
            <person name="Nielsen M.R."/>
            <person name="Sondergaard T.E."/>
            <person name="Sorensen J.L."/>
            <person name="Fitzpatrick D.A."/>
            <person name="Frisvad J.C."/>
            <person name="Nielsen K.L."/>
        </authorList>
    </citation>
    <scope>NUCLEOTIDE SEQUENCE</scope>
    <source>
        <strain evidence="2">IBT 35675</strain>
    </source>
</reference>
<evidence type="ECO:0000313" key="3">
    <source>
        <dbReference type="Proteomes" id="UP001148299"/>
    </source>
</evidence>
<proteinExistence type="predicted"/>
<keyword evidence="3" id="KW-1185">Reference proteome</keyword>